<dbReference type="Proteomes" id="UP001152798">
    <property type="component" value="Chromosome 3"/>
</dbReference>
<evidence type="ECO:0000313" key="4">
    <source>
        <dbReference type="Proteomes" id="UP001152798"/>
    </source>
</evidence>
<keyword evidence="4" id="KW-1185">Reference proteome</keyword>
<evidence type="ECO:0000259" key="2">
    <source>
        <dbReference type="Pfam" id="PF07993"/>
    </source>
</evidence>
<dbReference type="InterPro" id="IPR013120">
    <property type="entry name" value="FAR_NAD-bd"/>
</dbReference>
<dbReference type="InterPro" id="IPR036291">
    <property type="entry name" value="NAD(P)-bd_dom_sf"/>
</dbReference>
<dbReference type="GO" id="GO:0005777">
    <property type="term" value="C:peroxisome"/>
    <property type="evidence" value="ECO:0007669"/>
    <property type="project" value="TreeGrafter"/>
</dbReference>
<comment type="function">
    <text evidence="1">Catalyzes the reduction of fatty acyl-CoA to fatty alcohols.</text>
</comment>
<dbReference type="Pfam" id="PF07993">
    <property type="entry name" value="NAD_binding_4"/>
    <property type="match status" value="1"/>
</dbReference>
<dbReference type="OrthoDB" id="429813at2759"/>
<keyword evidence="1" id="KW-0444">Lipid biosynthesis</keyword>
<dbReference type="PANTHER" id="PTHR11011">
    <property type="entry name" value="MALE STERILITY PROTEIN 2-RELATED"/>
    <property type="match status" value="1"/>
</dbReference>
<gene>
    <name evidence="3" type="ORF">NEZAVI_LOCUS6801</name>
</gene>
<keyword evidence="1" id="KW-0560">Oxidoreductase</keyword>
<dbReference type="GO" id="GO:0080019">
    <property type="term" value="F:alcohol-forming very long-chain fatty acyl-CoA reductase activity"/>
    <property type="evidence" value="ECO:0007669"/>
    <property type="project" value="InterPro"/>
</dbReference>
<evidence type="ECO:0000256" key="1">
    <source>
        <dbReference type="RuleBase" id="RU363097"/>
    </source>
</evidence>
<keyword evidence="1" id="KW-0443">Lipid metabolism</keyword>
<dbReference type="SUPFAM" id="SSF51735">
    <property type="entry name" value="NAD(P)-binding Rossmann-fold domains"/>
    <property type="match status" value="1"/>
</dbReference>
<comment type="catalytic activity">
    <reaction evidence="1">
        <text>a long-chain fatty acyl-CoA + 2 NADPH + 2 H(+) = a long-chain primary fatty alcohol + 2 NADP(+) + CoA</text>
        <dbReference type="Rhea" id="RHEA:52716"/>
        <dbReference type="ChEBI" id="CHEBI:15378"/>
        <dbReference type="ChEBI" id="CHEBI:57287"/>
        <dbReference type="ChEBI" id="CHEBI:57783"/>
        <dbReference type="ChEBI" id="CHEBI:58349"/>
        <dbReference type="ChEBI" id="CHEBI:77396"/>
        <dbReference type="ChEBI" id="CHEBI:83139"/>
        <dbReference type="EC" id="1.2.1.84"/>
    </reaction>
</comment>
<feature type="domain" description="Thioester reductase (TE)" evidence="2">
    <location>
        <begin position="17"/>
        <end position="63"/>
    </location>
</feature>
<protein>
    <recommendedName>
        <fullName evidence="1">Fatty acyl-CoA reductase</fullName>
        <ecNumber evidence="1">1.2.1.84</ecNumber>
    </recommendedName>
</protein>
<dbReference type="EC" id="1.2.1.84" evidence="1"/>
<dbReference type="GO" id="GO:0102965">
    <property type="term" value="F:alcohol-forming long-chain fatty acyl-CoA reductase activity"/>
    <property type="evidence" value="ECO:0007669"/>
    <property type="project" value="UniProtKB-EC"/>
</dbReference>
<dbReference type="AlphaFoldDB" id="A0A9P0H7A8"/>
<dbReference type="InterPro" id="IPR026055">
    <property type="entry name" value="FAR"/>
</dbReference>
<keyword evidence="1" id="KW-0521">NADP</keyword>
<sequence>MEDSEVKTFYKDKNIFITGATGFVGMAVVEKLLRTTDVGKIYLLIRPKKGKEASARLEDYIKNPVLAGDKDFE</sequence>
<comment type="similarity">
    <text evidence="1">Belongs to the fatty acyl-CoA reductase family.</text>
</comment>
<reference evidence="3" key="1">
    <citation type="submission" date="2022-01" db="EMBL/GenBank/DDBJ databases">
        <authorList>
            <person name="King R."/>
        </authorList>
    </citation>
    <scope>NUCLEOTIDE SEQUENCE</scope>
</reference>
<dbReference type="PANTHER" id="PTHR11011:SF45">
    <property type="entry name" value="FATTY ACYL-COA REDUCTASE CG8306-RELATED"/>
    <property type="match status" value="1"/>
</dbReference>
<dbReference type="Gene3D" id="3.40.50.720">
    <property type="entry name" value="NAD(P)-binding Rossmann-like Domain"/>
    <property type="match status" value="1"/>
</dbReference>
<accession>A0A9P0H7A8</accession>
<dbReference type="EMBL" id="OV725079">
    <property type="protein sequence ID" value="CAH1396825.1"/>
    <property type="molecule type" value="Genomic_DNA"/>
</dbReference>
<name>A0A9P0H7A8_NEZVI</name>
<proteinExistence type="inferred from homology"/>
<organism evidence="3 4">
    <name type="scientific">Nezara viridula</name>
    <name type="common">Southern green stink bug</name>
    <name type="synonym">Cimex viridulus</name>
    <dbReference type="NCBI Taxonomy" id="85310"/>
    <lineage>
        <taxon>Eukaryota</taxon>
        <taxon>Metazoa</taxon>
        <taxon>Ecdysozoa</taxon>
        <taxon>Arthropoda</taxon>
        <taxon>Hexapoda</taxon>
        <taxon>Insecta</taxon>
        <taxon>Pterygota</taxon>
        <taxon>Neoptera</taxon>
        <taxon>Paraneoptera</taxon>
        <taxon>Hemiptera</taxon>
        <taxon>Heteroptera</taxon>
        <taxon>Panheteroptera</taxon>
        <taxon>Pentatomomorpha</taxon>
        <taxon>Pentatomoidea</taxon>
        <taxon>Pentatomidae</taxon>
        <taxon>Pentatominae</taxon>
        <taxon>Nezara</taxon>
    </lineage>
</organism>
<dbReference type="GO" id="GO:0035336">
    <property type="term" value="P:long-chain fatty-acyl-CoA metabolic process"/>
    <property type="evidence" value="ECO:0007669"/>
    <property type="project" value="TreeGrafter"/>
</dbReference>
<evidence type="ECO:0000313" key="3">
    <source>
        <dbReference type="EMBL" id="CAH1396825.1"/>
    </source>
</evidence>